<dbReference type="SUPFAM" id="SSF57850">
    <property type="entry name" value="RING/U-box"/>
    <property type="match status" value="1"/>
</dbReference>
<evidence type="ECO:0000313" key="5">
    <source>
        <dbReference type="Proteomes" id="UP000193922"/>
    </source>
</evidence>
<keyword evidence="1" id="KW-0479">Metal-binding</keyword>
<sequence length="263" mass="28870">MSIMSIDILTAHTATPVETLASGAPTETLLSALSSEPSPPQTRSSTLQTTILVTVFGAWILFVFVLSVYIIQRRIRAARMEIGDEENPRVRFTVEYRPRRSVAKQNVFTPAELDLMPALTFAEYKSSGAKHAWPKHKHSVLTLDGLADKQKAVDIDAISIHSENLEEQHVPVQNAIAQQQECAGTPDGKNDTDDMCAVCIDGFDAESTVRALVCGHVFHCECIDRWLLSKSSRCPLCNSDTRTSLGLPQRPPKAKTAGTLRQA</sequence>
<keyword evidence="2" id="KW-0812">Transmembrane</keyword>
<dbReference type="AlphaFoldDB" id="A0A1Y1WHQ2"/>
<name>A0A1Y1WHQ2_9FUNG</name>
<dbReference type="SMART" id="SM00184">
    <property type="entry name" value="RING"/>
    <property type="match status" value="1"/>
</dbReference>
<evidence type="ECO:0000313" key="4">
    <source>
        <dbReference type="EMBL" id="ORX73100.1"/>
    </source>
</evidence>
<dbReference type="PANTHER" id="PTHR45676:SF41">
    <property type="entry name" value="RING-H2 FINGER PROTEIN ATL66"/>
    <property type="match status" value="1"/>
</dbReference>
<organism evidence="4 5">
    <name type="scientific">Linderina pennispora</name>
    <dbReference type="NCBI Taxonomy" id="61395"/>
    <lineage>
        <taxon>Eukaryota</taxon>
        <taxon>Fungi</taxon>
        <taxon>Fungi incertae sedis</taxon>
        <taxon>Zoopagomycota</taxon>
        <taxon>Kickxellomycotina</taxon>
        <taxon>Kickxellomycetes</taxon>
        <taxon>Kickxellales</taxon>
        <taxon>Kickxellaceae</taxon>
        <taxon>Linderina</taxon>
    </lineage>
</organism>
<evidence type="ECO:0000256" key="1">
    <source>
        <dbReference type="PROSITE-ProRule" id="PRU00175"/>
    </source>
</evidence>
<evidence type="ECO:0000259" key="3">
    <source>
        <dbReference type="PROSITE" id="PS50089"/>
    </source>
</evidence>
<dbReference type="PROSITE" id="PS50089">
    <property type="entry name" value="ZF_RING_2"/>
    <property type="match status" value="1"/>
</dbReference>
<feature type="domain" description="RING-type" evidence="3">
    <location>
        <begin position="196"/>
        <end position="238"/>
    </location>
</feature>
<dbReference type="Proteomes" id="UP000193922">
    <property type="component" value="Unassembled WGS sequence"/>
</dbReference>
<feature type="transmembrane region" description="Helical" evidence="2">
    <location>
        <begin position="47"/>
        <end position="71"/>
    </location>
</feature>
<dbReference type="GO" id="GO:0008270">
    <property type="term" value="F:zinc ion binding"/>
    <property type="evidence" value="ECO:0007669"/>
    <property type="project" value="UniProtKB-KW"/>
</dbReference>
<dbReference type="CDD" id="cd16448">
    <property type="entry name" value="RING-H2"/>
    <property type="match status" value="1"/>
</dbReference>
<dbReference type="OrthoDB" id="8062037at2759"/>
<keyword evidence="1" id="KW-0862">Zinc</keyword>
<accession>A0A1Y1WHQ2</accession>
<proteinExistence type="predicted"/>
<evidence type="ECO:0000256" key="2">
    <source>
        <dbReference type="SAM" id="Phobius"/>
    </source>
</evidence>
<keyword evidence="2" id="KW-1133">Transmembrane helix</keyword>
<dbReference type="GeneID" id="63806789"/>
<dbReference type="InterPro" id="IPR001841">
    <property type="entry name" value="Znf_RING"/>
</dbReference>
<dbReference type="PANTHER" id="PTHR45676">
    <property type="entry name" value="RING-H2 FINGER PROTEIN ATL51-RELATED"/>
    <property type="match status" value="1"/>
</dbReference>
<keyword evidence="5" id="KW-1185">Reference proteome</keyword>
<comment type="caution">
    <text evidence="4">The sequence shown here is derived from an EMBL/GenBank/DDBJ whole genome shotgun (WGS) entry which is preliminary data.</text>
</comment>
<keyword evidence="1" id="KW-0863">Zinc-finger</keyword>
<dbReference type="RefSeq" id="XP_040746440.1">
    <property type="nucleotide sequence ID" value="XM_040890141.1"/>
</dbReference>
<keyword evidence="2" id="KW-0472">Membrane</keyword>
<dbReference type="EMBL" id="MCFD01000002">
    <property type="protein sequence ID" value="ORX73100.1"/>
    <property type="molecule type" value="Genomic_DNA"/>
</dbReference>
<gene>
    <name evidence="4" type="ORF">DL89DRAFT_290859</name>
</gene>
<dbReference type="Gene3D" id="3.30.40.10">
    <property type="entry name" value="Zinc/RING finger domain, C3HC4 (zinc finger)"/>
    <property type="match status" value="1"/>
</dbReference>
<protein>
    <recommendedName>
        <fullName evidence="3">RING-type domain-containing protein</fullName>
    </recommendedName>
</protein>
<dbReference type="Pfam" id="PF13639">
    <property type="entry name" value="zf-RING_2"/>
    <property type="match status" value="1"/>
</dbReference>
<dbReference type="InterPro" id="IPR013083">
    <property type="entry name" value="Znf_RING/FYVE/PHD"/>
</dbReference>
<reference evidence="4 5" key="1">
    <citation type="submission" date="2016-07" db="EMBL/GenBank/DDBJ databases">
        <title>Pervasive Adenine N6-methylation of Active Genes in Fungi.</title>
        <authorList>
            <consortium name="DOE Joint Genome Institute"/>
            <person name="Mondo S.J."/>
            <person name="Dannebaum R.O."/>
            <person name="Kuo R.C."/>
            <person name="Labutti K."/>
            <person name="Haridas S."/>
            <person name="Kuo A."/>
            <person name="Salamov A."/>
            <person name="Ahrendt S.R."/>
            <person name="Lipzen A."/>
            <person name="Sullivan W."/>
            <person name="Andreopoulos W.B."/>
            <person name="Clum A."/>
            <person name="Lindquist E."/>
            <person name="Daum C."/>
            <person name="Ramamoorthy G.K."/>
            <person name="Gryganskyi A."/>
            <person name="Culley D."/>
            <person name="Magnuson J.K."/>
            <person name="James T.Y."/>
            <person name="O'Malley M.A."/>
            <person name="Stajich J.E."/>
            <person name="Spatafora J.W."/>
            <person name="Visel A."/>
            <person name="Grigoriev I.V."/>
        </authorList>
    </citation>
    <scope>NUCLEOTIDE SEQUENCE [LARGE SCALE GENOMIC DNA]</scope>
    <source>
        <strain evidence="4 5">ATCC 12442</strain>
    </source>
</reference>
<dbReference type="STRING" id="61395.A0A1Y1WHQ2"/>